<proteinExistence type="predicted"/>
<dbReference type="Proteomes" id="UP001642464">
    <property type="component" value="Unassembled WGS sequence"/>
</dbReference>
<evidence type="ECO:0000313" key="2">
    <source>
        <dbReference type="Proteomes" id="UP001642464"/>
    </source>
</evidence>
<evidence type="ECO:0000313" key="1">
    <source>
        <dbReference type="EMBL" id="CAK9029348.1"/>
    </source>
</evidence>
<reference evidence="1 2" key="1">
    <citation type="submission" date="2024-02" db="EMBL/GenBank/DDBJ databases">
        <authorList>
            <person name="Chen Y."/>
            <person name="Shah S."/>
            <person name="Dougan E. K."/>
            <person name="Thang M."/>
            <person name="Chan C."/>
        </authorList>
    </citation>
    <scope>NUCLEOTIDE SEQUENCE [LARGE SCALE GENOMIC DNA]</scope>
</reference>
<accession>A0ABP0KRI8</accession>
<name>A0ABP0KRI8_9DINO</name>
<feature type="non-terminal residue" evidence="1">
    <location>
        <position position="1"/>
    </location>
</feature>
<keyword evidence="2" id="KW-1185">Reference proteome</keyword>
<gene>
    <name evidence="1" type="ORF">SCF082_LOCUS18746</name>
</gene>
<dbReference type="EMBL" id="CAXAMM010012603">
    <property type="protein sequence ID" value="CAK9029348.1"/>
    <property type="molecule type" value="Genomic_DNA"/>
</dbReference>
<protein>
    <submittedName>
        <fullName evidence="1">Uncharacterized protein</fullName>
    </submittedName>
</protein>
<sequence length="102" mass="11057">AFPPVGLYHHVLRLRWGAGAVLFLILGKTDLLLEEKLVPAIAVEEFRLAVPPLLVPAEHIVAAGRSDAGRLTALGSERAMLFTATLRVKDFGGEGRVLDEFL</sequence>
<comment type="caution">
    <text evidence="1">The sequence shown here is derived from an EMBL/GenBank/DDBJ whole genome shotgun (WGS) entry which is preliminary data.</text>
</comment>
<organism evidence="1 2">
    <name type="scientific">Durusdinium trenchii</name>
    <dbReference type="NCBI Taxonomy" id="1381693"/>
    <lineage>
        <taxon>Eukaryota</taxon>
        <taxon>Sar</taxon>
        <taxon>Alveolata</taxon>
        <taxon>Dinophyceae</taxon>
        <taxon>Suessiales</taxon>
        <taxon>Symbiodiniaceae</taxon>
        <taxon>Durusdinium</taxon>
    </lineage>
</organism>